<dbReference type="Proteomes" id="UP000014523">
    <property type="component" value="Unassembled WGS sequence"/>
</dbReference>
<dbReference type="EMBL" id="ATGG01000013">
    <property type="protein sequence ID" value="EPF83454.1"/>
    <property type="molecule type" value="Genomic_DNA"/>
</dbReference>
<evidence type="ECO:0000313" key="2">
    <source>
        <dbReference type="Proteomes" id="UP000014523"/>
    </source>
</evidence>
<keyword evidence="2" id="KW-1185">Reference proteome</keyword>
<gene>
    <name evidence="1" type="ORF">F957_01800</name>
</gene>
<comment type="caution">
    <text evidence="1">The sequence shown here is derived from an EMBL/GenBank/DDBJ whole genome shotgun (WGS) entry which is preliminary data.</text>
</comment>
<reference evidence="1 2" key="1">
    <citation type="submission" date="2013-06" db="EMBL/GenBank/DDBJ databases">
        <title>The Genome Sequence of Acinetobacter gyllenbergii CIP 110306.</title>
        <authorList>
            <consortium name="The Broad Institute Genome Sequencing Platform"/>
            <consortium name="The Broad Institute Genome Sequencing Center for Infectious Disease"/>
            <person name="Cerqueira G."/>
            <person name="Feldgarden M."/>
            <person name="Courvalin P."/>
            <person name="Perichon B."/>
            <person name="Grillot-Courvalin C."/>
            <person name="Clermont D."/>
            <person name="Rocha E."/>
            <person name="Yoon E.-J."/>
            <person name="Nemec A."/>
            <person name="Young S.K."/>
            <person name="Zeng Q."/>
            <person name="Gargeya S."/>
            <person name="Fitzgerald M."/>
            <person name="Abouelleil A."/>
            <person name="Alvarado L."/>
            <person name="Berlin A.M."/>
            <person name="Chapman S.B."/>
            <person name="Dewar J."/>
            <person name="Goldberg J."/>
            <person name="Griggs A."/>
            <person name="Gujja S."/>
            <person name="Hansen M."/>
            <person name="Howarth C."/>
            <person name="Imamovic A."/>
            <person name="Larimer J."/>
            <person name="McCowan C."/>
            <person name="Murphy C."/>
            <person name="Pearson M."/>
            <person name="Priest M."/>
            <person name="Roberts A."/>
            <person name="Saif S."/>
            <person name="Shea T."/>
            <person name="Sykes S."/>
            <person name="Wortman J."/>
            <person name="Nusbaum C."/>
            <person name="Birren B."/>
        </authorList>
    </citation>
    <scope>NUCLEOTIDE SEQUENCE [LARGE SCALE GENOMIC DNA]</scope>
    <source>
        <strain evidence="1 2">CIP 110306</strain>
    </source>
</reference>
<dbReference type="AlphaFoldDB" id="A0A829HIG0"/>
<protein>
    <submittedName>
        <fullName evidence="1">Uncharacterized protein</fullName>
    </submittedName>
</protein>
<dbReference type="RefSeq" id="WP_016539868.1">
    <property type="nucleotide sequence ID" value="NZ_ASQH01000001.1"/>
</dbReference>
<accession>A0A829HIG0</accession>
<evidence type="ECO:0000313" key="1">
    <source>
        <dbReference type="EMBL" id="EPF83454.1"/>
    </source>
</evidence>
<sequence length="107" mass="12429">MSKLGCVCGHVIVDQTDQIPYKASFITDVDLFDFYDAVDDTMNTPLNHKQTFSEQFIDRFIRYSADMYECTQCGRLWIGIGNNQFKAFLPESGKYQAILNIQHDRFK</sequence>
<name>A0A829HIG0_9GAMM</name>
<organism evidence="1 2">
    <name type="scientific">Acinetobacter gyllenbergii CIP 110306 = MTCC 11365</name>
    <dbReference type="NCBI Taxonomy" id="1217657"/>
    <lineage>
        <taxon>Bacteria</taxon>
        <taxon>Pseudomonadati</taxon>
        <taxon>Pseudomonadota</taxon>
        <taxon>Gammaproteobacteria</taxon>
        <taxon>Moraxellales</taxon>
        <taxon>Moraxellaceae</taxon>
        <taxon>Acinetobacter</taxon>
    </lineage>
</organism>
<proteinExistence type="predicted"/>